<dbReference type="OrthoDB" id="2431475at2759"/>
<dbReference type="GeneID" id="54363621"/>
<dbReference type="Proteomes" id="UP000504637">
    <property type="component" value="Unplaced"/>
</dbReference>
<feature type="compositionally biased region" description="Basic and acidic residues" evidence="1">
    <location>
        <begin position="172"/>
        <end position="191"/>
    </location>
</feature>
<reference evidence="3" key="1">
    <citation type="submission" date="2020-01" db="EMBL/GenBank/DDBJ databases">
        <authorList>
            <consortium name="DOE Joint Genome Institute"/>
            <person name="Haridas S."/>
            <person name="Albert R."/>
            <person name="Binder M."/>
            <person name="Bloem J."/>
            <person name="Labutti K."/>
            <person name="Salamov A."/>
            <person name="Andreopoulos B."/>
            <person name="Baker S.E."/>
            <person name="Barry K."/>
            <person name="Bills G."/>
            <person name="Bluhm B.H."/>
            <person name="Cannon C."/>
            <person name="Castanera R."/>
            <person name="Culley D.E."/>
            <person name="Daum C."/>
            <person name="Ezra D."/>
            <person name="Gonzalez J.B."/>
            <person name="Henrissat B."/>
            <person name="Kuo A."/>
            <person name="Liang C."/>
            <person name="Lipzen A."/>
            <person name="Lutzoni F."/>
            <person name="Magnuson J."/>
            <person name="Mondo S."/>
            <person name="Nolan M."/>
            <person name="Ohm R."/>
            <person name="Pangilinan J."/>
            <person name="Park H.-J."/>
            <person name="Ramirez L."/>
            <person name="Alfaro M."/>
            <person name="Sun H."/>
            <person name="Tritt A."/>
            <person name="Yoshinaga Y."/>
            <person name="Zwiers L.-H."/>
            <person name="Turgeon B.G."/>
            <person name="Goodwin S.B."/>
            <person name="Spatafora J.W."/>
            <person name="Crous P.W."/>
            <person name="Grigoriev I.V."/>
        </authorList>
    </citation>
    <scope>NUCLEOTIDE SEQUENCE</scope>
    <source>
        <strain evidence="3">CBS 342.82</strain>
    </source>
</reference>
<protein>
    <recommendedName>
        <fullName evidence="4">Pre-mRNA-splicing factor 38B</fullName>
    </recommendedName>
</protein>
<gene>
    <name evidence="3" type="ORF">K489DRAFT_384268</name>
</gene>
<evidence type="ECO:0000256" key="1">
    <source>
        <dbReference type="SAM" id="MobiDB-lite"/>
    </source>
</evidence>
<feature type="compositionally biased region" description="Polar residues" evidence="1">
    <location>
        <begin position="228"/>
        <end position="237"/>
    </location>
</feature>
<feature type="region of interest" description="Disordered" evidence="1">
    <location>
        <begin position="19"/>
        <end position="264"/>
    </location>
</feature>
<evidence type="ECO:0000313" key="2">
    <source>
        <dbReference type="Proteomes" id="UP000504637"/>
    </source>
</evidence>
<feature type="compositionally biased region" description="Basic and acidic residues" evidence="1">
    <location>
        <begin position="55"/>
        <end position="87"/>
    </location>
</feature>
<feature type="compositionally biased region" description="Basic and acidic residues" evidence="1">
    <location>
        <begin position="240"/>
        <end position="262"/>
    </location>
</feature>
<evidence type="ECO:0000313" key="3">
    <source>
        <dbReference type="RefSeq" id="XP_033456387.1"/>
    </source>
</evidence>
<feature type="compositionally biased region" description="Low complexity" evidence="1">
    <location>
        <begin position="159"/>
        <end position="170"/>
    </location>
</feature>
<feature type="compositionally biased region" description="Basic and acidic residues" evidence="1">
    <location>
        <begin position="102"/>
        <end position="127"/>
    </location>
</feature>
<feature type="compositionally biased region" description="Basic and acidic residues" evidence="1">
    <location>
        <begin position="134"/>
        <end position="152"/>
    </location>
</feature>
<feature type="compositionally biased region" description="Basic and acidic residues" evidence="1">
    <location>
        <begin position="200"/>
        <end position="209"/>
    </location>
</feature>
<evidence type="ECO:0008006" key="4">
    <source>
        <dbReference type="Google" id="ProtNLM"/>
    </source>
</evidence>
<dbReference type="AlphaFoldDB" id="A0A6J3LU86"/>
<proteinExistence type="predicted"/>
<reference evidence="3" key="2">
    <citation type="submission" date="2020-04" db="EMBL/GenBank/DDBJ databases">
        <authorList>
            <consortium name="NCBI Genome Project"/>
        </authorList>
    </citation>
    <scope>NUCLEOTIDE SEQUENCE</scope>
    <source>
        <strain evidence="3">CBS 342.82</strain>
    </source>
</reference>
<name>A0A6J3LU86_9PEZI</name>
<organism evidence="3">
    <name type="scientific">Dissoconium aciculare CBS 342.82</name>
    <dbReference type="NCBI Taxonomy" id="1314786"/>
    <lineage>
        <taxon>Eukaryota</taxon>
        <taxon>Fungi</taxon>
        <taxon>Dikarya</taxon>
        <taxon>Ascomycota</taxon>
        <taxon>Pezizomycotina</taxon>
        <taxon>Dothideomycetes</taxon>
        <taxon>Dothideomycetidae</taxon>
        <taxon>Mycosphaerellales</taxon>
        <taxon>Dissoconiaceae</taxon>
        <taxon>Dissoconium</taxon>
    </lineage>
</organism>
<dbReference type="PANTHER" id="PTHR40132:SF1">
    <property type="entry name" value="PRE-MRNA-SPLICING FACTOR 38B"/>
    <property type="match status" value="1"/>
</dbReference>
<accession>A0A6J3LU86</accession>
<reference evidence="3" key="3">
    <citation type="submission" date="2025-08" db="UniProtKB">
        <authorList>
            <consortium name="RefSeq"/>
        </authorList>
    </citation>
    <scope>IDENTIFICATION</scope>
    <source>
        <strain evidence="3">CBS 342.82</strain>
    </source>
</reference>
<dbReference type="PANTHER" id="PTHR40132">
    <property type="entry name" value="PRE-MRNA-SPLICING FACTOR 38B"/>
    <property type="match status" value="1"/>
</dbReference>
<sequence length="334" mass="38405">MALRDDELTDDYVASLLKRDAERMSRTGVADGLSLGAGPRPKTQAKPNTRFFRHIIRETDSHNAALKAREEVEARARAERTRRKAEDEAADGTDKRRRRTNRDHEDERRCEGRDGDRRRHRHDDGKRREKHRHAPSDEHRTRSFPDGEDHDKPRRRARSPSPSRRGASPVRRTHERDRRSQKQRRSPERRSRSPRKRSSPVRDAERAEDGYASDESIGPQPPARGRGAQSSRTSTIDSRFAPDYDPRSDVAFEEPDLTKAGDDWSNSLAAVRARADWRNQGGATAKSKDGVENGIDVQDLRWRKSGEEREWDRGKLLDGDSVDIRPAWASRFTE</sequence>
<dbReference type="RefSeq" id="XP_033456387.1">
    <property type="nucleotide sequence ID" value="XM_033605821.1"/>
</dbReference>
<keyword evidence="2" id="KW-1185">Reference proteome</keyword>